<dbReference type="Proteomes" id="UP000627464">
    <property type="component" value="Unassembled WGS sequence"/>
</dbReference>
<sequence>MYELRKPASSSQYIAVFIILALSQITGWGVIGILPVTAGAMAVDLHTTLPTIFLGLAVMKVIMGFMSPLIGKIFKFYGTRRVMSVGAVVLGCGILGVGAAQSIPLYLAAWSMLGISGAMFLTTPAYIYLADFANEGARKLIGLLMLVTGLATSIFLPLTSILEQFIGWRGAAQIYSGMLIFIVAPLILFYLPEVGELPQPNKPVDEVLRKNRIFWLLVTVIALNSFVTFGIEAVGVELLSSLGVNLVWAVTTVSFLGVFKIFGRLFDMFGGKQCDAIIAGLIAGAMIPIGIIILITCGTGLWSLTAFLFFYGVGSGAFAVSRATIPLVFYSKSLYTTAILKIALPMNLISAIAAPVLSFVLLKQGADITLMLLIFCSGGALTLLFLLNHYKNKFLMRKCSCL</sequence>
<reference evidence="7" key="1">
    <citation type="journal article" date="2019" name="Int. J. Syst. Evol. Microbiol.">
        <title>The Global Catalogue of Microorganisms (GCM) 10K type strain sequencing project: providing services to taxonomists for standard genome sequencing and annotation.</title>
        <authorList>
            <consortium name="The Broad Institute Genomics Platform"/>
            <consortium name="The Broad Institute Genome Sequencing Center for Infectious Disease"/>
            <person name="Wu L."/>
            <person name="Ma J."/>
        </authorList>
    </citation>
    <scope>NUCLEOTIDE SEQUENCE [LARGE SCALE GENOMIC DNA]</scope>
    <source>
        <strain evidence="7">CGMCC 1.12806</strain>
    </source>
</reference>
<dbReference type="Pfam" id="PF07690">
    <property type="entry name" value="MFS_1"/>
    <property type="match status" value="1"/>
</dbReference>
<feature type="transmembrane region" description="Helical" evidence="4">
    <location>
        <begin position="82"/>
        <end position="101"/>
    </location>
</feature>
<feature type="transmembrane region" description="Helical" evidence="4">
    <location>
        <begin position="51"/>
        <end position="70"/>
    </location>
</feature>
<feature type="transmembrane region" description="Helical" evidence="4">
    <location>
        <begin position="368"/>
        <end position="387"/>
    </location>
</feature>
<dbReference type="Gene3D" id="1.20.1250.20">
    <property type="entry name" value="MFS general substrate transporter like domains"/>
    <property type="match status" value="1"/>
</dbReference>
<feature type="transmembrane region" description="Helical" evidence="4">
    <location>
        <begin position="246"/>
        <end position="266"/>
    </location>
</feature>
<feature type="domain" description="Major facilitator superfamily (MFS) profile" evidence="5">
    <location>
        <begin position="16"/>
        <end position="391"/>
    </location>
</feature>
<evidence type="ECO:0000256" key="3">
    <source>
        <dbReference type="ARBA" id="ARBA00023136"/>
    </source>
</evidence>
<dbReference type="PROSITE" id="PS50850">
    <property type="entry name" value="MFS"/>
    <property type="match status" value="1"/>
</dbReference>
<gene>
    <name evidence="6" type="ORF">GCM10011328_09110</name>
</gene>
<dbReference type="PANTHER" id="PTHR11360:SF290">
    <property type="entry name" value="MONOCARBOXYLATE MFS PERMEASE"/>
    <property type="match status" value="1"/>
</dbReference>
<keyword evidence="7" id="KW-1185">Reference proteome</keyword>
<accession>A0ABQ1G3Z9</accession>
<protein>
    <submittedName>
        <fullName evidence="6">MFS transporter</fullName>
    </submittedName>
</protein>
<dbReference type="RefSeq" id="WP_188470856.1">
    <property type="nucleotide sequence ID" value="NZ_BMFZ01000002.1"/>
</dbReference>
<dbReference type="InterPro" id="IPR050327">
    <property type="entry name" value="Proton-linked_MCT"/>
</dbReference>
<evidence type="ECO:0000256" key="1">
    <source>
        <dbReference type="ARBA" id="ARBA00022692"/>
    </source>
</evidence>
<evidence type="ECO:0000313" key="6">
    <source>
        <dbReference type="EMBL" id="GGA36437.1"/>
    </source>
</evidence>
<evidence type="ECO:0000259" key="5">
    <source>
        <dbReference type="PROSITE" id="PS50850"/>
    </source>
</evidence>
<keyword evidence="1 4" id="KW-0812">Transmembrane</keyword>
<evidence type="ECO:0000256" key="4">
    <source>
        <dbReference type="SAM" id="Phobius"/>
    </source>
</evidence>
<feature type="transmembrane region" description="Helical" evidence="4">
    <location>
        <begin position="213"/>
        <end position="234"/>
    </location>
</feature>
<dbReference type="PANTHER" id="PTHR11360">
    <property type="entry name" value="MONOCARBOXYLATE TRANSPORTER"/>
    <property type="match status" value="1"/>
</dbReference>
<feature type="transmembrane region" description="Helical" evidence="4">
    <location>
        <begin position="174"/>
        <end position="192"/>
    </location>
</feature>
<dbReference type="InterPro" id="IPR020846">
    <property type="entry name" value="MFS_dom"/>
</dbReference>
<dbReference type="SUPFAM" id="SSF103473">
    <property type="entry name" value="MFS general substrate transporter"/>
    <property type="match status" value="1"/>
</dbReference>
<feature type="transmembrane region" description="Helical" evidence="4">
    <location>
        <begin position="278"/>
        <end position="302"/>
    </location>
</feature>
<evidence type="ECO:0000256" key="2">
    <source>
        <dbReference type="ARBA" id="ARBA00022989"/>
    </source>
</evidence>
<feature type="transmembrane region" description="Helical" evidence="4">
    <location>
        <begin position="12"/>
        <end position="31"/>
    </location>
</feature>
<dbReference type="InterPro" id="IPR036259">
    <property type="entry name" value="MFS_trans_sf"/>
</dbReference>
<organism evidence="6 7">
    <name type="scientific">Hafnia psychrotolerans</name>
    <dbReference type="NCBI Taxonomy" id="1477018"/>
    <lineage>
        <taxon>Bacteria</taxon>
        <taxon>Pseudomonadati</taxon>
        <taxon>Pseudomonadota</taxon>
        <taxon>Gammaproteobacteria</taxon>
        <taxon>Enterobacterales</taxon>
        <taxon>Hafniaceae</taxon>
        <taxon>Hafnia</taxon>
    </lineage>
</organism>
<keyword evidence="3 4" id="KW-0472">Membrane</keyword>
<name>A0ABQ1G3Z9_9GAMM</name>
<keyword evidence="2 4" id="KW-1133">Transmembrane helix</keyword>
<evidence type="ECO:0000313" key="7">
    <source>
        <dbReference type="Proteomes" id="UP000627464"/>
    </source>
</evidence>
<comment type="caution">
    <text evidence="6">The sequence shown here is derived from an EMBL/GenBank/DDBJ whole genome shotgun (WGS) entry which is preliminary data.</text>
</comment>
<feature type="transmembrane region" description="Helical" evidence="4">
    <location>
        <begin position="342"/>
        <end position="362"/>
    </location>
</feature>
<proteinExistence type="predicted"/>
<feature type="transmembrane region" description="Helical" evidence="4">
    <location>
        <begin position="308"/>
        <end position="330"/>
    </location>
</feature>
<feature type="transmembrane region" description="Helical" evidence="4">
    <location>
        <begin position="107"/>
        <end position="129"/>
    </location>
</feature>
<feature type="transmembrane region" description="Helical" evidence="4">
    <location>
        <begin position="141"/>
        <end position="162"/>
    </location>
</feature>
<dbReference type="InterPro" id="IPR011701">
    <property type="entry name" value="MFS"/>
</dbReference>
<dbReference type="EMBL" id="BMFZ01000002">
    <property type="protein sequence ID" value="GGA36437.1"/>
    <property type="molecule type" value="Genomic_DNA"/>
</dbReference>